<keyword evidence="1" id="KW-0812">Transmembrane</keyword>
<organism evidence="2 3">
    <name type="scientific">Meiothermus hypogaeus NBRC 106114</name>
    <dbReference type="NCBI Taxonomy" id="1227553"/>
    <lineage>
        <taxon>Bacteria</taxon>
        <taxon>Thermotogati</taxon>
        <taxon>Deinococcota</taxon>
        <taxon>Deinococci</taxon>
        <taxon>Thermales</taxon>
        <taxon>Thermaceae</taxon>
        <taxon>Meiothermus</taxon>
    </lineage>
</organism>
<proteinExistence type="predicted"/>
<evidence type="ECO:0000313" key="3">
    <source>
        <dbReference type="Proteomes" id="UP000321197"/>
    </source>
</evidence>
<feature type="transmembrane region" description="Helical" evidence="1">
    <location>
        <begin position="79"/>
        <end position="97"/>
    </location>
</feature>
<keyword evidence="1" id="KW-0472">Membrane</keyword>
<reference evidence="2 3" key="1">
    <citation type="submission" date="2019-07" db="EMBL/GenBank/DDBJ databases">
        <title>Whole genome shotgun sequence of Meiothermus hypogaeus NBRC 106114.</title>
        <authorList>
            <person name="Hosoyama A."/>
            <person name="Uohara A."/>
            <person name="Ohji S."/>
            <person name="Ichikawa N."/>
        </authorList>
    </citation>
    <scope>NUCLEOTIDE SEQUENCE [LARGE SCALE GENOMIC DNA]</scope>
    <source>
        <strain evidence="2 3">NBRC 106114</strain>
    </source>
</reference>
<dbReference type="AlphaFoldDB" id="A0A511R5B9"/>
<gene>
    <name evidence="2" type="ORF">MHY01S_26230</name>
</gene>
<dbReference type="EMBL" id="BJXL01000102">
    <property type="protein sequence ID" value="GEM84457.1"/>
    <property type="molecule type" value="Genomic_DNA"/>
</dbReference>
<name>A0A511R5B9_9DEIN</name>
<sequence>MRILKGRVTQAHPRPSLTAARLTELTLDHQTRLLLQTYGETPVAEGDQLVVGGFGLFGRFAVMAYKNHTSGASWSNTPWPMGLMGAFVALMPLQSLGSERIEGVFWVNLIFVLVGLGLVAFAVNIFSVTRRVLSEHAPPRQNFLR</sequence>
<evidence type="ECO:0000256" key="1">
    <source>
        <dbReference type="SAM" id="Phobius"/>
    </source>
</evidence>
<dbReference type="Proteomes" id="UP000321197">
    <property type="component" value="Unassembled WGS sequence"/>
</dbReference>
<feature type="transmembrane region" description="Helical" evidence="1">
    <location>
        <begin position="103"/>
        <end position="126"/>
    </location>
</feature>
<protein>
    <submittedName>
        <fullName evidence="2">Uncharacterized protein</fullName>
    </submittedName>
</protein>
<comment type="caution">
    <text evidence="2">The sequence shown here is derived from an EMBL/GenBank/DDBJ whole genome shotgun (WGS) entry which is preliminary data.</text>
</comment>
<evidence type="ECO:0000313" key="2">
    <source>
        <dbReference type="EMBL" id="GEM84457.1"/>
    </source>
</evidence>
<keyword evidence="1" id="KW-1133">Transmembrane helix</keyword>
<accession>A0A511R5B9</accession>
<dbReference type="RefSeq" id="WP_119340698.1">
    <property type="nucleotide sequence ID" value="NZ_BJXL01000102.1"/>
</dbReference>